<evidence type="ECO:0000256" key="2">
    <source>
        <dbReference type="HAMAP-Rule" id="MF_00338"/>
    </source>
</evidence>
<organism evidence="3 4">
    <name type="scientific">Pyrobaculum ferrireducens</name>
    <dbReference type="NCBI Taxonomy" id="1104324"/>
    <lineage>
        <taxon>Archaea</taxon>
        <taxon>Thermoproteota</taxon>
        <taxon>Thermoprotei</taxon>
        <taxon>Thermoproteales</taxon>
        <taxon>Thermoproteaceae</taxon>
        <taxon>Pyrobaculum</taxon>
    </lineage>
</organism>
<evidence type="ECO:0000313" key="4">
    <source>
        <dbReference type="Proteomes" id="UP000005867"/>
    </source>
</evidence>
<keyword evidence="4" id="KW-1185">Reference proteome</keyword>
<evidence type="ECO:0000256" key="1">
    <source>
        <dbReference type="ARBA" id="ARBA00010751"/>
    </source>
</evidence>
<dbReference type="InterPro" id="IPR035439">
    <property type="entry name" value="UPF0145_dom_sf"/>
</dbReference>
<proteinExistence type="inferred from homology"/>
<dbReference type="Pfam" id="PF01906">
    <property type="entry name" value="YbjQ_1"/>
    <property type="match status" value="1"/>
</dbReference>
<dbReference type="Gene3D" id="3.30.110.70">
    <property type="entry name" value="Hypothetical protein apc22750. Chain B"/>
    <property type="match status" value="1"/>
</dbReference>
<dbReference type="InterPro" id="IPR002765">
    <property type="entry name" value="UPF0145_YbjQ-like"/>
</dbReference>
<dbReference type="BioCyc" id="PSP1104324:GJSN-898-MONOMER"/>
<dbReference type="HAMAP" id="MF_00338">
    <property type="entry name" value="UPF0145"/>
    <property type="match status" value="1"/>
</dbReference>
<dbReference type="STRING" id="1104324.P186_0918"/>
<dbReference type="SUPFAM" id="SSF117782">
    <property type="entry name" value="YbjQ-like"/>
    <property type="match status" value="1"/>
</dbReference>
<dbReference type="eggNOG" id="arCOG02287">
    <property type="taxonomic scope" value="Archaea"/>
</dbReference>
<dbReference type="KEGG" id="pyr:P186_0918"/>
<dbReference type="Proteomes" id="UP000005867">
    <property type="component" value="Chromosome"/>
</dbReference>
<evidence type="ECO:0000313" key="3">
    <source>
        <dbReference type="EMBL" id="AET32359.1"/>
    </source>
</evidence>
<name>G7VB49_9CREN</name>
<dbReference type="EMBL" id="CP003098">
    <property type="protein sequence ID" value="AET32359.1"/>
    <property type="molecule type" value="Genomic_DNA"/>
</dbReference>
<dbReference type="PANTHER" id="PTHR34068">
    <property type="entry name" value="UPF0145 PROTEIN YBJQ"/>
    <property type="match status" value="1"/>
</dbReference>
<reference evidence="3 4" key="1">
    <citation type="journal article" date="2012" name="J. Bacteriol.">
        <title>Complete genome sequence of strain 1860, a crenarchaeon of the genus pyrobaculum able to grow with various electron acceptors.</title>
        <authorList>
            <person name="Mardanov A.V."/>
            <person name="Gumerov V.M."/>
            <person name="Slobodkina G.B."/>
            <person name="Beletsky A.V."/>
            <person name="Bonch-Osmolovskaya E.A."/>
            <person name="Ravin N.V."/>
            <person name="Skryabin K.G."/>
        </authorList>
    </citation>
    <scope>NUCLEOTIDE SEQUENCE [LARGE SCALE GENOMIC DNA]</scope>
    <source>
        <strain evidence="3 4">1860</strain>
    </source>
</reference>
<dbReference type="PANTHER" id="PTHR34068:SF2">
    <property type="entry name" value="UPF0145 PROTEIN SCO3412"/>
    <property type="match status" value="1"/>
</dbReference>
<sequence>MRLGVRDILPRGVGDMAIREGDVIVVTTPYVPGYRVVKVLGVAVGVTARSRGLGATIIAGLRSIFGGEIDEFTELAEQARREAIERMVMHAREMGANAVVSFRLESNEISENMDEIIAYGTAVVVEPAEGSGGCAAVE</sequence>
<dbReference type="AlphaFoldDB" id="G7VB49"/>
<protein>
    <recommendedName>
        <fullName evidence="2">UPF0145 protein P186_0918</fullName>
    </recommendedName>
</protein>
<dbReference type="HOGENOM" id="CLU_117144_1_1_2"/>
<comment type="similarity">
    <text evidence="1 2">Belongs to the UPF0145 family.</text>
</comment>
<accession>G7VB49</accession>
<gene>
    <name evidence="3" type="ORF">P186_0918</name>
</gene>